<evidence type="ECO:0000313" key="4">
    <source>
        <dbReference type="EMBL" id="GCE28298.1"/>
    </source>
</evidence>
<evidence type="ECO:0000313" key="5">
    <source>
        <dbReference type="Proteomes" id="UP000287171"/>
    </source>
</evidence>
<keyword evidence="3" id="KW-0732">Signal</keyword>
<reference evidence="5" key="1">
    <citation type="submission" date="2018-12" db="EMBL/GenBank/DDBJ databases">
        <title>Tengunoibacter tsumagoiensis gen. nov., sp. nov., Dictyobacter kobayashii sp. nov., D. alpinus sp. nov., and D. joshuensis sp. nov. and description of Dictyobacteraceae fam. nov. within the order Ktedonobacterales isolated from Tengu-no-mugimeshi.</title>
        <authorList>
            <person name="Wang C.M."/>
            <person name="Zheng Y."/>
            <person name="Sakai Y."/>
            <person name="Toyoda A."/>
            <person name="Minakuchi Y."/>
            <person name="Abe K."/>
            <person name="Yokota A."/>
            <person name="Yabe S."/>
        </authorList>
    </citation>
    <scope>NUCLEOTIDE SEQUENCE [LARGE SCALE GENOMIC DNA]</scope>
    <source>
        <strain evidence="5">Uno16</strain>
    </source>
</reference>
<feature type="region of interest" description="Disordered" evidence="2">
    <location>
        <begin position="108"/>
        <end position="144"/>
    </location>
</feature>
<dbReference type="GO" id="GO:0042578">
    <property type="term" value="F:phosphoric ester hydrolase activity"/>
    <property type="evidence" value="ECO:0007669"/>
    <property type="project" value="UniProtKB-ARBA"/>
</dbReference>
<organism evidence="4 5">
    <name type="scientific">Dictyobacter alpinus</name>
    <dbReference type="NCBI Taxonomy" id="2014873"/>
    <lineage>
        <taxon>Bacteria</taxon>
        <taxon>Bacillati</taxon>
        <taxon>Chloroflexota</taxon>
        <taxon>Ktedonobacteria</taxon>
        <taxon>Ktedonobacterales</taxon>
        <taxon>Dictyobacteraceae</taxon>
        <taxon>Dictyobacter</taxon>
    </lineage>
</organism>
<dbReference type="RefSeq" id="WP_218027514.1">
    <property type="nucleotide sequence ID" value="NZ_BIFT01000001.1"/>
</dbReference>
<feature type="signal peptide" evidence="3">
    <location>
        <begin position="1"/>
        <end position="32"/>
    </location>
</feature>
<sequence length="473" mass="51726">MQHIGRLSRRVWQMGLVCLIMATGLMACSSQATPSASSTPTSTTATSDIHKIKHVIVVMQENRSFDSYFGTYPGADGIPMKNGAPSVCINDPKTNQCVKPYHDTQDLNHGGPHGEANAANDINQGKMDGFIGQAEKGKGSCNTPNDPACSVKGQTDVMGYHDGNEIPNYWSYAKNFVLQDHMFEPNSSWSLPSHLFMVSGWSAYCSRPGNASSCTNNNKGPVTLKQANKYTADYAWTDLTYLLHKANIGWAYYVAPGTEPDCEDNAASCQSVKQKAATPGIWNPLPDFDTVKQDGQLKNVQSLDNFYSAAKQGTLPAVSWITPNGKNSEHPPALVSTGESYVTQLVNAVMSGPDWDSTAIFLSWDDWGGFYDHVKPPTVDQNGYGLRVPGLVISAYARQGYIDHQTLSFDAYLKFIEDDFLNGSRLDPKTDGRPDPRPDVRENAAILGNLVNDFDFKQAPRKPLMLSTTPKTS</sequence>
<protein>
    <submittedName>
        <fullName evidence="4">Acid phosphatase</fullName>
    </submittedName>
</protein>
<dbReference type="InterPro" id="IPR017850">
    <property type="entry name" value="Alkaline_phosphatase_core_sf"/>
</dbReference>
<evidence type="ECO:0000256" key="1">
    <source>
        <dbReference type="ARBA" id="ARBA00022801"/>
    </source>
</evidence>
<dbReference type="PANTHER" id="PTHR31956:SF1">
    <property type="entry name" value="NON-SPECIFIC PHOSPHOLIPASE C1"/>
    <property type="match status" value="1"/>
</dbReference>
<dbReference type="InterPro" id="IPR007312">
    <property type="entry name" value="Phosphoesterase"/>
</dbReference>
<dbReference type="Proteomes" id="UP000287171">
    <property type="component" value="Unassembled WGS sequence"/>
</dbReference>
<proteinExistence type="predicted"/>
<dbReference type="Gene3D" id="3.40.720.10">
    <property type="entry name" value="Alkaline Phosphatase, subunit A"/>
    <property type="match status" value="2"/>
</dbReference>
<keyword evidence="5" id="KW-1185">Reference proteome</keyword>
<dbReference type="PANTHER" id="PTHR31956">
    <property type="entry name" value="NON-SPECIFIC PHOSPHOLIPASE C4-RELATED"/>
    <property type="match status" value="1"/>
</dbReference>
<keyword evidence="1" id="KW-0378">Hydrolase</keyword>
<gene>
    <name evidence="4" type="primary">acpA</name>
    <name evidence="4" type="ORF">KDA_37820</name>
</gene>
<comment type="caution">
    <text evidence="4">The sequence shown here is derived from an EMBL/GenBank/DDBJ whole genome shotgun (WGS) entry which is preliminary data.</text>
</comment>
<dbReference type="PROSITE" id="PS51257">
    <property type="entry name" value="PROKAR_LIPOPROTEIN"/>
    <property type="match status" value="1"/>
</dbReference>
<dbReference type="CDD" id="cd16013">
    <property type="entry name" value="AcpA"/>
    <property type="match status" value="1"/>
</dbReference>
<dbReference type="Pfam" id="PF04185">
    <property type="entry name" value="Phosphoesterase"/>
    <property type="match status" value="1"/>
</dbReference>
<dbReference type="AlphaFoldDB" id="A0A402BA89"/>
<evidence type="ECO:0000256" key="2">
    <source>
        <dbReference type="SAM" id="MobiDB-lite"/>
    </source>
</evidence>
<evidence type="ECO:0000256" key="3">
    <source>
        <dbReference type="SAM" id="SignalP"/>
    </source>
</evidence>
<accession>A0A402BA89</accession>
<feature type="chain" id="PRO_5019406266" evidence="3">
    <location>
        <begin position="33"/>
        <end position="473"/>
    </location>
</feature>
<dbReference type="EMBL" id="BIFT01000001">
    <property type="protein sequence ID" value="GCE28298.1"/>
    <property type="molecule type" value="Genomic_DNA"/>
</dbReference>
<name>A0A402BA89_9CHLR</name>